<evidence type="ECO:0000313" key="9">
    <source>
        <dbReference type="EMBL" id="KAK4593454.1"/>
    </source>
</evidence>
<comment type="function">
    <text evidence="6">Putative transcription activator involved in regulating light control of development.</text>
</comment>
<comment type="similarity">
    <text evidence="1 6">Belongs to the FHY3/FAR1 family.</text>
</comment>
<keyword evidence="3 5" id="KW-0863">Zinc-finger</keyword>
<dbReference type="Pfam" id="PF10551">
    <property type="entry name" value="MULE"/>
    <property type="match status" value="1"/>
</dbReference>
<dbReference type="PROSITE" id="PS50966">
    <property type="entry name" value="ZF_SWIM"/>
    <property type="match status" value="1"/>
</dbReference>
<evidence type="ECO:0000256" key="6">
    <source>
        <dbReference type="RuleBase" id="RU367018"/>
    </source>
</evidence>
<organism evidence="9 10">
    <name type="scientific">Quercus rubra</name>
    <name type="common">Northern red oak</name>
    <name type="synonym">Quercus borealis</name>
    <dbReference type="NCBI Taxonomy" id="3512"/>
    <lineage>
        <taxon>Eukaryota</taxon>
        <taxon>Viridiplantae</taxon>
        <taxon>Streptophyta</taxon>
        <taxon>Embryophyta</taxon>
        <taxon>Tracheophyta</taxon>
        <taxon>Spermatophyta</taxon>
        <taxon>Magnoliopsida</taxon>
        <taxon>eudicotyledons</taxon>
        <taxon>Gunneridae</taxon>
        <taxon>Pentapetalae</taxon>
        <taxon>rosids</taxon>
        <taxon>fabids</taxon>
        <taxon>Fagales</taxon>
        <taxon>Fagaceae</taxon>
        <taxon>Quercus</taxon>
    </lineage>
</organism>
<comment type="caution">
    <text evidence="9">The sequence shown here is derived from an EMBL/GenBank/DDBJ whole genome shotgun (WGS) entry which is preliminary data.</text>
</comment>
<keyword evidence="2 6" id="KW-0479">Metal-binding</keyword>
<dbReference type="SMART" id="SM00575">
    <property type="entry name" value="ZnF_PMZ"/>
    <property type="match status" value="1"/>
</dbReference>
<evidence type="ECO:0000259" key="8">
    <source>
        <dbReference type="PROSITE" id="PS50966"/>
    </source>
</evidence>
<keyword evidence="4 6" id="KW-0862">Zinc</keyword>
<evidence type="ECO:0000256" key="2">
    <source>
        <dbReference type="ARBA" id="ARBA00022723"/>
    </source>
</evidence>
<dbReference type="PANTHER" id="PTHR31669:SF293">
    <property type="entry name" value="PROTEIN FAR1-RELATED SEQUENCE"/>
    <property type="match status" value="1"/>
</dbReference>
<dbReference type="InterPro" id="IPR004330">
    <property type="entry name" value="FAR1_DNA_bnd_dom"/>
</dbReference>
<proteinExistence type="inferred from homology"/>
<dbReference type="GO" id="GO:0006355">
    <property type="term" value="P:regulation of DNA-templated transcription"/>
    <property type="evidence" value="ECO:0007669"/>
    <property type="project" value="UniProtKB-UniRule"/>
</dbReference>
<gene>
    <name evidence="9" type="ORF">RGQ29_017528</name>
</gene>
<dbReference type="GO" id="GO:0003676">
    <property type="term" value="F:nucleic acid binding"/>
    <property type="evidence" value="ECO:0007669"/>
    <property type="project" value="InterPro"/>
</dbReference>
<dbReference type="Pfam" id="PF03101">
    <property type="entry name" value="FAR1"/>
    <property type="match status" value="1"/>
</dbReference>
<sequence>MSVNNKELETISLSDMVDDLVHDESEINEDQNNVDLSLDDSNQPFACNRHSEPHLDMVFENLEAARAYYNAYARRKGFSIRVNHTRKNKDKIRVGIEYVCSKEGFRRQCNEDNEKTGLERAETRVGCKAMVGLKKVDDTWIVCKFVEGHNHELLTPKSTSLLRGHRVITSAQKNLIDTLNESGIAPSKIMSVLSKESGGDYNVGCVPADIQNYLGSKRRKLLQDGDAQGMYKYFIDSQCKNPGFVYAIEVDEYGCMGNCFWADARSRMAYQYFGDVVTFDATYQTNRYKMPFVPFTGVNHHHQSVMFGCALLVNEIAESYTWLLKTWLNAMPGNPPSTIITDDDKAMAKAIANVLPNATHRLCMWHLLQKVPEQLSHVYNKYPHFQEEFYYCIHDTITIEEFELEWSKIMEKYGLGDNDWLGNLYMRRERWVPAYLRSSFCAGMSTTQRSESMNKFFKDYVHSSTTISDFVYQYELALNARYLKEKEQDVKTKNSMPILKTCYKLEAEAAKVYTRKMFMKFQEELFCSQKYKASKYHEEGVKKIYKVVAHGKESPFYEVSLDIVETKAVCTCHMFEFVGIICRHILAVFVKKSLVHFLPSHYILERWTINAKKHIVHDISSDVIQVEPQVSSTMMRNSLMLQFLEVAEIGSQSEQQYKHLGQTLRKVHEELLAMQDVHDVDDLGSPDNTTLNSQVLSNLPIILLDPPHVPSKGRPKTLRQKHPKEKQLMKKRKCSICKETGHVRTNCPTHKHSRDVANTSLTPHWESVHLQQSQTEVEPVNHNKYIVLHKFCTGQMPSEKTVGRGDDAFKAPSSVKLMPESTFLIPLQSPSTAPATSVAVSFGVWCGGGLGKQRWKMGFLNSFSRIAPVNSVAVTSGVWCGGGWASKDGRGRAVAVSFRLSSFFVLCFVL</sequence>
<name>A0AAN7IXV8_QUERU</name>
<dbReference type="EMBL" id="JAXUIC010000004">
    <property type="protein sequence ID" value="KAK4593454.1"/>
    <property type="molecule type" value="Genomic_DNA"/>
</dbReference>
<feature type="region of interest" description="Disordered" evidence="7">
    <location>
        <begin position="706"/>
        <end position="728"/>
    </location>
</feature>
<reference evidence="9 10" key="1">
    <citation type="journal article" date="2023" name="G3 (Bethesda)">
        <title>A haplotype-resolved chromosome-scale genome for Quercus rubra L. provides insights into the genetics of adaptive traits for red oak species.</title>
        <authorList>
            <person name="Kapoor B."/>
            <person name="Jenkins J."/>
            <person name="Schmutz J."/>
            <person name="Zhebentyayeva T."/>
            <person name="Kuelheim C."/>
            <person name="Coggeshall M."/>
            <person name="Heim C."/>
            <person name="Lasky J.R."/>
            <person name="Leites L."/>
            <person name="Islam-Faridi N."/>
            <person name="Romero-Severson J."/>
            <person name="DeLeo V.L."/>
            <person name="Lucas S.M."/>
            <person name="Lazic D."/>
            <person name="Gailing O."/>
            <person name="Carlson J."/>
            <person name="Staton M."/>
        </authorList>
    </citation>
    <scope>NUCLEOTIDE SEQUENCE [LARGE SCALE GENOMIC DNA]</scope>
    <source>
        <strain evidence="9">Pseudo-F2</strain>
    </source>
</reference>
<accession>A0AAN7IXV8</accession>
<dbReference type="InterPro" id="IPR001878">
    <property type="entry name" value="Znf_CCHC"/>
</dbReference>
<dbReference type="InterPro" id="IPR036875">
    <property type="entry name" value="Znf_CCHC_sf"/>
</dbReference>
<evidence type="ECO:0000256" key="3">
    <source>
        <dbReference type="ARBA" id="ARBA00022771"/>
    </source>
</evidence>
<dbReference type="Pfam" id="PF04434">
    <property type="entry name" value="SWIM"/>
    <property type="match status" value="1"/>
</dbReference>
<evidence type="ECO:0000256" key="4">
    <source>
        <dbReference type="ARBA" id="ARBA00022833"/>
    </source>
</evidence>
<dbReference type="GO" id="GO:0005634">
    <property type="term" value="C:nucleus"/>
    <property type="evidence" value="ECO:0007669"/>
    <property type="project" value="UniProtKB-SubCell"/>
</dbReference>
<dbReference type="SUPFAM" id="SSF57756">
    <property type="entry name" value="Retrovirus zinc finger-like domains"/>
    <property type="match status" value="1"/>
</dbReference>
<feature type="compositionally biased region" description="Basic residues" evidence="7">
    <location>
        <begin position="711"/>
        <end position="728"/>
    </location>
</feature>
<dbReference type="SMART" id="SM00343">
    <property type="entry name" value="ZnF_C2HC"/>
    <property type="match status" value="1"/>
</dbReference>
<protein>
    <recommendedName>
        <fullName evidence="6">Protein FAR1-RELATED SEQUENCE</fullName>
    </recommendedName>
</protein>
<keyword evidence="10" id="KW-1185">Reference proteome</keyword>
<comment type="subcellular location">
    <subcellularLocation>
        <location evidence="6">Nucleus</location>
    </subcellularLocation>
</comment>
<dbReference type="PANTHER" id="PTHR31669">
    <property type="entry name" value="PROTEIN FAR1-RELATED SEQUENCE 10-RELATED"/>
    <property type="match status" value="1"/>
</dbReference>
<dbReference type="InterPro" id="IPR006564">
    <property type="entry name" value="Znf_PMZ"/>
</dbReference>
<dbReference type="GO" id="GO:0008270">
    <property type="term" value="F:zinc ion binding"/>
    <property type="evidence" value="ECO:0007669"/>
    <property type="project" value="UniProtKB-UniRule"/>
</dbReference>
<evidence type="ECO:0000256" key="5">
    <source>
        <dbReference type="PROSITE-ProRule" id="PRU00325"/>
    </source>
</evidence>
<dbReference type="InterPro" id="IPR018289">
    <property type="entry name" value="MULE_transposase_dom"/>
</dbReference>
<dbReference type="AlphaFoldDB" id="A0AAN7IXV8"/>
<evidence type="ECO:0000256" key="1">
    <source>
        <dbReference type="ARBA" id="ARBA00005889"/>
    </source>
</evidence>
<evidence type="ECO:0000256" key="7">
    <source>
        <dbReference type="SAM" id="MobiDB-lite"/>
    </source>
</evidence>
<evidence type="ECO:0000313" key="10">
    <source>
        <dbReference type="Proteomes" id="UP001324115"/>
    </source>
</evidence>
<keyword evidence="6" id="KW-0539">Nucleus</keyword>
<dbReference type="InterPro" id="IPR007527">
    <property type="entry name" value="Znf_SWIM"/>
</dbReference>
<dbReference type="InterPro" id="IPR031052">
    <property type="entry name" value="FHY3/FAR1"/>
</dbReference>
<dbReference type="Proteomes" id="UP001324115">
    <property type="component" value="Unassembled WGS sequence"/>
</dbReference>
<feature type="domain" description="SWIM-type" evidence="8">
    <location>
        <begin position="557"/>
        <end position="593"/>
    </location>
</feature>